<dbReference type="AlphaFoldDB" id="A0A926NZ60"/>
<organism evidence="2 3">
    <name type="scientific">Mucilaginibacter glaciei</name>
    <dbReference type="NCBI Taxonomy" id="2772109"/>
    <lineage>
        <taxon>Bacteria</taxon>
        <taxon>Pseudomonadati</taxon>
        <taxon>Bacteroidota</taxon>
        <taxon>Sphingobacteriia</taxon>
        <taxon>Sphingobacteriales</taxon>
        <taxon>Sphingobacteriaceae</taxon>
        <taxon>Mucilaginibacter</taxon>
    </lineage>
</organism>
<evidence type="ECO:0000313" key="3">
    <source>
        <dbReference type="Proteomes" id="UP000619078"/>
    </source>
</evidence>
<keyword evidence="1" id="KW-0472">Membrane</keyword>
<sequence length="237" mass="27463">MGIFGERSLRDQLLEIDWEKHTGIWNRRVRQYGTSKALTVLLVFVAGIYFIRQHDKAADLSWYKIKKNDKLYADEYFVTDTSDAVFRFNRLIRPITEADVKKMKLSVDKKRKIIAQLDKNNKSNLMLDMSEIVITKENLFKNGSAFIGTFAEKDSLTMLVGSGTNVKWYGLIPNERVVDRGYEITIPKGYVLANDYYYVEAADVRLEESEAIKKTKHITFDTTTLLKTEKLLNLKQL</sequence>
<comment type="caution">
    <text evidence="2">The sequence shown here is derived from an EMBL/GenBank/DDBJ whole genome shotgun (WGS) entry which is preliminary data.</text>
</comment>
<accession>A0A926NZ60</accession>
<dbReference type="RefSeq" id="WP_191164339.1">
    <property type="nucleotide sequence ID" value="NZ_JACWMX010000006.1"/>
</dbReference>
<keyword evidence="1" id="KW-1133">Transmembrane helix</keyword>
<protein>
    <submittedName>
        <fullName evidence="2">Uncharacterized protein</fullName>
    </submittedName>
</protein>
<keyword evidence="3" id="KW-1185">Reference proteome</keyword>
<dbReference type="EMBL" id="JACWMX010000006">
    <property type="protein sequence ID" value="MBD1394603.1"/>
    <property type="molecule type" value="Genomic_DNA"/>
</dbReference>
<evidence type="ECO:0000256" key="1">
    <source>
        <dbReference type="SAM" id="Phobius"/>
    </source>
</evidence>
<dbReference type="Proteomes" id="UP000619078">
    <property type="component" value="Unassembled WGS sequence"/>
</dbReference>
<evidence type="ECO:0000313" key="2">
    <source>
        <dbReference type="EMBL" id="MBD1394603.1"/>
    </source>
</evidence>
<proteinExistence type="predicted"/>
<name>A0A926NZ60_9SPHI</name>
<feature type="transmembrane region" description="Helical" evidence="1">
    <location>
        <begin position="33"/>
        <end position="51"/>
    </location>
</feature>
<reference evidence="2" key="1">
    <citation type="submission" date="2020-09" db="EMBL/GenBank/DDBJ databases">
        <title>Novel species of Mucilaginibacter isolated from a glacier on the Tibetan Plateau.</title>
        <authorList>
            <person name="Liu Q."/>
            <person name="Xin Y.-H."/>
        </authorList>
    </citation>
    <scope>NUCLEOTIDE SEQUENCE</scope>
    <source>
        <strain evidence="2">ZB1P21</strain>
    </source>
</reference>
<gene>
    <name evidence="2" type="ORF">IDJ76_15940</name>
</gene>
<keyword evidence="1" id="KW-0812">Transmembrane</keyword>